<dbReference type="SUPFAM" id="SSF52980">
    <property type="entry name" value="Restriction endonuclease-like"/>
    <property type="match status" value="1"/>
</dbReference>
<comment type="miscellaneous">
    <text evidence="10">In the RecBCD complex, RecB has a slow 3'-5' helicase, an exonuclease activity and loads RecA onto ssDNA, RecD has a fast 5'-3' helicase activity, while RecC stimulates the ATPase and processivity of the RecB helicase and contributes to recognition of the Chi site.</text>
</comment>
<protein>
    <recommendedName>
        <fullName evidence="10">RecBCD enzyme subunit RecC</fullName>
    </recommendedName>
    <alternativeName>
        <fullName evidence="10">Exonuclease V subunit RecC</fullName>
        <shortName evidence="10">ExoV subunit RecC</shortName>
    </alternativeName>
    <alternativeName>
        <fullName evidence="10">Helicase/nuclease RecBCD subunit RecC</fullName>
    </alternativeName>
</protein>
<evidence type="ECO:0000313" key="12">
    <source>
        <dbReference type="EMBL" id="GEO10950.1"/>
    </source>
</evidence>
<keyword evidence="9 10" id="KW-0234">DNA repair</keyword>
<organism evidence="12 13">
    <name type="scientific">Segetibacter aerophilus</name>
    <dbReference type="NCBI Taxonomy" id="670293"/>
    <lineage>
        <taxon>Bacteria</taxon>
        <taxon>Pseudomonadati</taxon>
        <taxon>Bacteroidota</taxon>
        <taxon>Chitinophagia</taxon>
        <taxon>Chitinophagales</taxon>
        <taxon>Chitinophagaceae</taxon>
        <taxon>Segetibacter</taxon>
    </lineage>
</organism>
<dbReference type="Gene3D" id="1.10.10.160">
    <property type="match status" value="1"/>
</dbReference>
<proteinExistence type="inferred from homology"/>
<gene>
    <name evidence="10 12" type="primary">recC</name>
    <name evidence="12" type="ORF">SAE01_34460</name>
</gene>
<keyword evidence="1 10" id="KW-0540">Nuclease</keyword>
<keyword evidence="5 10" id="KW-0347">Helicase</keyword>
<name>A0A512BG56_9BACT</name>
<comment type="similarity">
    <text evidence="10">Belongs to the RecC family.</text>
</comment>
<evidence type="ECO:0000256" key="5">
    <source>
        <dbReference type="ARBA" id="ARBA00022806"/>
    </source>
</evidence>
<dbReference type="Pfam" id="PF04257">
    <property type="entry name" value="Exonuc_V_gamma"/>
    <property type="match status" value="1"/>
</dbReference>
<keyword evidence="7 10" id="KW-0067">ATP-binding</keyword>
<comment type="caution">
    <text evidence="12">The sequence shown here is derived from an EMBL/GenBank/DDBJ whole genome shotgun (WGS) entry which is preliminary data.</text>
</comment>
<dbReference type="NCBIfam" id="TIGR01450">
    <property type="entry name" value="recC"/>
    <property type="match status" value="1"/>
</dbReference>
<dbReference type="PANTHER" id="PTHR30591:SF1">
    <property type="entry name" value="RECBCD ENZYME SUBUNIT RECC"/>
    <property type="match status" value="1"/>
</dbReference>
<evidence type="ECO:0000256" key="10">
    <source>
        <dbReference type="HAMAP-Rule" id="MF_01486"/>
    </source>
</evidence>
<evidence type="ECO:0000256" key="2">
    <source>
        <dbReference type="ARBA" id="ARBA00022741"/>
    </source>
</evidence>
<evidence type="ECO:0000256" key="3">
    <source>
        <dbReference type="ARBA" id="ARBA00022763"/>
    </source>
</evidence>
<dbReference type="Proteomes" id="UP000321513">
    <property type="component" value="Unassembled WGS sequence"/>
</dbReference>
<dbReference type="InterPro" id="IPR006697">
    <property type="entry name" value="RecC"/>
</dbReference>
<dbReference type="GO" id="GO:0005524">
    <property type="term" value="F:ATP binding"/>
    <property type="evidence" value="ECO:0007669"/>
    <property type="project" value="UniProtKB-UniRule"/>
</dbReference>
<dbReference type="EMBL" id="BJYT01000014">
    <property type="protein sequence ID" value="GEO10950.1"/>
    <property type="molecule type" value="Genomic_DNA"/>
</dbReference>
<dbReference type="OrthoDB" id="9762834at2"/>
<keyword evidence="8 10" id="KW-0238">DNA-binding</keyword>
<dbReference type="AlphaFoldDB" id="A0A512BG56"/>
<dbReference type="HAMAP" id="MF_01486">
    <property type="entry name" value="RecC"/>
    <property type="match status" value="1"/>
</dbReference>
<evidence type="ECO:0000256" key="4">
    <source>
        <dbReference type="ARBA" id="ARBA00022801"/>
    </source>
</evidence>
<feature type="domain" description="RecC C-terminal" evidence="11">
    <location>
        <begin position="780"/>
        <end position="993"/>
    </location>
</feature>
<comment type="subunit">
    <text evidence="10">Heterotrimer of RecB, RecC and RecD. All subunits contribute to DNA-binding.</text>
</comment>
<dbReference type="GO" id="GO:0003677">
    <property type="term" value="F:DNA binding"/>
    <property type="evidence" value="ECO:0007669"/>
    <property type="project" value="UniProtKB-UniRule"/>
</dbReference>
<evidence type="ECO:0000256" key="8">
    <source>
        <dbReference type="ARBA" id="ARBA00023125"/>
    </source>
</evidence>
<evidence type="ECO:0000256" key="9">
    <source>
        <dbReference type="ARBA" id="ARBA00023204"/>
    </source>
</evidence>
<dbReference type="PIRSF" id="PIRSF000980">
    <property type="entry name" value="RecC"/>
    <property type="match status" value="1"/>
</dbReference>
<evidence type="ECO:0000313" key="13">
    <source>
        <dbReference type="Proteomes" id="UP000321513"/>
    </source>
</evidence>
<dbReference type="GO" id="GO:0008854">
    <property type="term" value="F:exodeoxyribonuclease V activity"/>
    <property type="evidence" value="ECO:0007669"/>
    <property type="project" value="InterPro"/>
</dbReference>
<dbReference type="GO" id="GO:0009338">
    <property type="term" value="C:exodeoxyribonuclease V complex"/>
    <property type="evidence" value="ECO:0007669"/>
    <property type="project" value="InterPro"/>
</dbReference>
<keyword evidence="13" id="KW-1185">Reference proteome</keyword>
<evidence type="ECO:0000259" key="11">
    <source>
        <dbReference type="Pfam" id="PF17946"/>
    </source>
</evidence>
<comment type="function">
    <text evidence="10">A helicase/nuclease that prepares dsDNA breaks (DSB) for recombinational DNA repair. Binds to DSBs and unwinds DNA via a highly rapid and processive ATP-dependent bidirectional helicase activity. Unwinds dsDNA until it encounters a Chi (crossover hotspot instigator) sequence from the 3' direction. Cuts ssDNA a few nucleotides 3' to the Chi site. The properties and activities of the enzyme are changed at Chi. The Chi-altered holoenzyme produces a long 3'-ssDNA overhang and facilitates RecA-binding to the ssDNA for homologous DNA recombination and repair. Holoenzyme degrades any linearized DNA that is unable to undergo homologous recombination. In the holoenzyme this subunit recognizes the wild-type Chi sequence, and when added to isolated RecB increases its ATP-dependent helicase processivity.</text>
</comment>
<dbReference type="Gene3D" id="3.40.50.10930">
    <property type="match status" value="1"/>
</dbReference>
<dbReference type="GO" id="GO:0003678">
    <property type="term" value="F:DNA helicase activity"/>
    <property type="evidence" value="ECO:0007669"/>
    <property type="project" value="UniProtKB-UniRule"/>
</dbReference>
<dbReference type="Pfam" id="PF17946">
    <property type="entry name" value="RecC_C"/>
    <property type="match status" value="1"/>
</dbReference>
<dbReference type="SUPFAM" id="SSF52540">
    <property type="entry name" value="P-loop containing nucleoside triphosphate hydrolases"/>
    <property type="match status" value="2"/>
</dbReference>
<evidence type="ECO:0000256" key="6">
    <source>
        <dbReference type="ARBA" id="ARBA00022839"/>
    </source>
</evidence>
<keyword evidence="2 10" id="KW-0547">Nucleotide-binding</keyword>
<keyword evidence="3 10" id="KW-0227">DNA damage</keyword>
<evidence type="ECO:0000256" key="7">
    <source>
        <dbReference type="ARBA" id="ARBA00022840"/>
    </source>
</evidence>
<dbReference type="InterPro" id="IPR027417">
    <property type="entry name" value="P-loop_NTPase"/>
</dbReference>
<dbReference type="Gene3D" id="1.10.10.990">
    <property type="match status" value="1"/>
</dbReference>
<reference evidence="12 13" key="1">
    <citation type="submission" date="2019-07" db="EMBL/GenBank/DDBJ databases">
        <title>Whole genome shotgun sequence of Segetibacter aerophilus NBRC 106135.</title>
        <authorList>
            <person name="Hosoyama A."/>
            <person name="Uohara A."/>
            <person name="Ohji S."/>
            <person name="Ichikawa N."/>
        </authorList>
    </citation>
    <scope>NUCLEOTIDE SEQUENCE [LARGE SCALE GENOMIC DNA]</scope>
    <source>
        <strain evidence="12 13">NBRC 106135</strain>
    </source>
</reference>
<keyword evidence="6 10" id="KW-0269">Exonuclease</keyword>
<keyword evidence="4 10" id="KW-0378">Hydrolase</keyword>
<dbReference type="Gene3D" id="3.40.50.300">
    <property type="entry name" value="P-loop containing nucleotide triphosphate hydrolases"/>
    <property type="match status" value="2"/>
</dbReference>
<evidence type="ECO:0000256" key="1">
    <source>
        <dbReference type="ARBA" id="ARBA00022722"/>
    </source>
</evidence>
<dbReference type="InterPro" id="IPR011335">
    <property type="entry name" value="Restrct_endonuc-II-like"/>
</dbReference>
<dbReference type="InterPro" id="IPR013986">
    <property type="entry name" value="DExx_box_DNA_helicase_dom_sf"/>
</dbReference>
<dbReference type="RefSeq" id="WP_147205061.1">
    <property type="nucleotide sequence ID" value="NZ_BJYT01000014.1"/>
</dbReference>
<sequence length="1066" mass="122646">MSLQINGSNSLEHLAGQLSQELLRQQNHVFQPQYIVTQTQGMNNWLKIKMAATVGIVANCKFVKPNDLVNEIYYKLGSQNKQALSPDILQWVLFTLLSSKEFQDEFRNIANYYTNDDVKRLALAKKVADLFDQYQIYRPEMIRDWNENTSGFNGSNGWQKFLWVKAKEILGESMPDKTVIGKTIIEALKQPEQQKKLRAQIPNIHVFGLSIITTYHVHIFYELAKIIDVTFHLLNPAPAVYWFEDRSEKQLAMWRQKSKVKLRPADLQSAGNPLLIGWGRVLQDTFSMFFESEEFLNQYVDIESPEPSTQTLLKKIQNDIFHNHAVEARNELTEDDLIDGSITVNACYTTAREVEVLYNYLVHLVDQKSEALSARDIVVMVSDIDAYAPYIKAVFNSAPYKFPFTIADESFTISDNLFSALQLVLALSEDNFKAEEVLQLLDSNYIRTRFSITGTDLIRKAVDKANIRFGIEGKKEDETIYVSWKNGIRRIMYGICMSGEEAYDVDGYTTYPLDIAEGEDSFELIRFSHFAEVLISTIEDRRHVRTITEWGEYIEQVIDKLIYQTEDNNDEDYQLLLRNLEKLYALNDVVKDKISFDVFKHSFLNSLTTETRSNAFASGGITFCSLIPMRSIPFKVVALLGLNFDKFPRKETRVSFNLMELEKRKGDRNVKENDKHLFLETLLSAQQYLYISYIGRNSKDNTVMPPSVLIDELIDYIQSGLKDEAVKLRETFVTTHPLHGFSHKYQIQNKRLYNYLGEADTTKHTTVVSQAAATAPLAFDEVSIEAFIGLFKNPLKAYYNNVLRIRYEQDNVLLPENEIFELDGLQSWQMKQDMLFSNPDELTEYRNKGVATGTLPLKNMADWVLASTAVSVSPLKELVSDCIGDAHEESMHVELELGDTLLKGKLGRIYDGKLLFISLSKYESKYLLEAYIRFLIAIAAGNPLDLFYISAVRNKVYKIDESSRSRKTALKSLQKLLNVYKLGHEEILMFYPDFNKSPADIESLTEDKFKVLVNKYLESEGYDVYLKKEHSFGFFDQDGVFEQYQENSAEIFGEAKELFDLYYGRS</sequence>
<dbReference type="PANTHER" id="PTHR30591">
    <property type="entry name" value="RECBCD ENZYME SUBUNIT RECC"/>
    <property type="match status" value="1"/>
</dbReference>
<dbReference type="InterPro" id="IPR041500">
    <property type="entry name" value="RecC_C"/>
</dbReference>
<accession>A0A512BG56</accession>
<dbReference type="GO" id="GO:0000724">
    <property type="term" value="P:double-strand break repair via homologous recombination"/>
    <property type="evidence" value="ECO:0007669"/>
    <property type="project" value="UniProtKB-UniRule"/>
</dbReference>